<evidence type="ECO:0000313" key="1">
    <source>
        <dbReference type="EMBL" id="MFC4025219.1"/>
    </source>
</evidence>
<reference evidence="2" key="1">
    <citation type="journal article" date="2019" name="Int. J. Syst. Evol. Microbiol.">
        <title>The Global Catalogue of Microorganisms (GCM) 10K type strain sequencing project: providing services to taxonomists for standard genome sequencing and annotation.</title>
        <authorList>
            <consortium name="The Broad Institute Genomics Platform"/>
            <consortium name="The Broad Institute Genome Sequencing Center for Infectious Disease"/>
            <person name="Wu L."/>
            <person name="Ma J."/>
        </authorList>
    </citation>
    <scope>NUCLEOTIDE SEQUENCE [LARGE SCALE GENOMIC DNA]</scope>
    <source>
        <strain evidence="2">IBRC-M 10703</strain>
    </source>
</reference>
<dbReference type="RefSeq" id="WP_379497709.1">
    <property type="nucleotide sequence ID" value="NZ_JBHSAO010000011.1"/>
</dbReference>
<keyword evidence="2" id="KW-1185">Reference proteome</keyword>
<gene>
    <name evidence="1" type="ORF">ACFOUV_15595</name>
</gene>
<name>A0ABV8GZE9_9BACI</name>
<dbReference type="EMBL" id="JBHSAO010000011">
    <property type="protein sequence ID" value="MFC4025219.1"/>
    <property type="molecule type" value="Genomic_DNA"/>
</dbReference>
<comment type="caution">
    <text evidence="1">The sequence shown here is derived from an EMBL/GenBank/DDBJ whole genome shotgun (WGS) entry which is preliminary data.</text>
</comment>
<protein>
    <submittedName>
        <fullName evidence="1">Uncharacterized protein</fullName>
    </submittedName>
</protein>
<dbReference type="Proteomes" id="UP001595772">
    <property type="component" value="Unassembled WGS sequence"/>
</dbReference>
<sequence>MNQKDELNNLALEYREQRTSVSMKDGITSLYKRYIKEREQLLLEIAASVVALDGITDLMQGVHYERITPQMEESFTLAFPNKELSDLEGMDGEALVGLLTAWKGKYFEVMVRDELNSGEAIGDIQLENGQTAVLADSPTQPGWDLQIVNGNGVVDEDFQLKATESLSYVKSAIAENPNIDVIATDEVFENPDKVVEQMHASGISDADLESYIENPVMNNVSDYIFPFSSFVIITLSEGRKLMMGKQSLNYAISNSFEKMVKSGISLGAGTLAFLLTDMGVVSIPTTIATRLGIDRYQLMDKVNKKMDEKRKEIKKLKQVYVY</sequence>
<accession>A0ABV8GZE9</accession>
<organism evidence="1 2">
    <name type="scientific">Oceanobacillus longus</name>
    <dbReference type="NCBI Taxonomy" id="930120"/>
    <lineage>
        <taxon>Bacteria</taxon>
        <taxon>Bacillati</taxon>
        <taxon>Bacillota</taxon>
        <taxon>Bacilli</taxon>
        <taxon>Bacillales</taxon>
        <taxon>Bacillaceae</taxon>
        <taxon>Oceanobacillus</taxon>
    </lineage>
</organism>
<evidence type="ECO:0000313" key="2">
    <source>
        <dbReference type="Proteomes" id="UP001595772"/>
    </source>
</evidence>
<proteinExistence type="predicted"/>